<organism evidence="13 14">
    <name type="scientific">Helobdella robusta</name>
    <name type="common">Californian leech</name>
    <dbReference type="NCBI Taxonomy" id="6412"/>
    <lineage>
        <taxon>Eukaryota</taxon>
        <taxon>Metazoa</taxon>
        <taxon>Spiralia</taxon>
        <taxon>Lophotrochozoa</taxon>
        <taxon>Annelida</taxon>
        <taxon>Clitellata</taxon>
        <taxon>Hirudinea</taxon>
        <taxon>Rhynchobdellida</taxon>
        <taxon>Glossiphoniidae</taxon>
        <taxon>Helobdella</taxon>
    </lineage>
</organism>
<comment type="similarity">
    <text evidence="2 8">Belongs to the NMD3 family.</text>
</comment>
<feature type="domain" description="60S ribosomal export protein NMD3 SH3" evidence="11">
    <location>
        <begin position="254"/>
        <end position="296"/>
    </location>
</feature>
<feature type="domain" description="60S ribosomal export protein NMD3 OB-fold" evidence="10">
    <location>
        <begin position="318"/>
        <end position="416"/>
    </location>
</feature>
<keyword evidence="5 8" id="KW-0963">Cytoplasm</keyword>
<reference evidence="13" key="3">
    <citation type="submission" date="2015-06" db="UniProtKB">
        <authorList>
            <consortium name="EnsemblMetazoa"/>
        </authorList>
    </citation>
    <scope>IDENTIFICATION</scope>
</reference>
<dbReference type="HOGENOM" id="CLU_027444_2_0_1"/>
<accession>T1FPA7</accession>
<dbReference type="GO" id="GO:0005634">
    <property type="term" value="C:nucleus"/>
    <property type="evidence" value="ECO:0000318"/>
    <property type="project" value="GO_Central"/>
</dbReference>
<keyword evidence="4 8" id="KW-0813">Transport</keyword>
<dbReference type="InterPro" id="IPR048898">
    <property type="entry name" value="OB_NMD3"/>
</dbReference>
<dbReference type="KEGG" id="hro:HELRODRAFT_187554"/>
<dbReference type="Pfam" id="PF04981">
    <property type="entry name" value="NMD3"/>
    <property type="match status" value="1"/>
</dbReference>
<dbReference type="AlphaFoldDB" id="T1FPA7"/>
<dbReference type="OrthoDB" id="203821at2759"/>
<evidence type="ECO:0000256" key="7">
    <source>
        <dbReference type="ARBA" id="ARBA00023242"/>
    </source>
</evidence>
<evidence type="ECO:0000256" key="5">
    <source>
        <dbReference type="ARBA" id="ARBA00022490"/>
    </source>
</evidence>
<keyword evidence="6 8" id="KW-0653">Protein transport</keyword>
<dbReference type="eggNOG" id="KOG2613">
    <property type="taxonomic scope" value="Eukaryota"/>
</dbReference>
<proteinExistence type="inferred from homology"/>
<evidence type="ECO:0000259" key="11">
    <source>
        <dbReference type="Pfam" id="PF21193"/>
    </source>
</evidence>
<dbReference type="GO" id="GO:0000055">
    <property type="term" value="P:ribosomal large subunit export from nucleus"/>
    <property type="evidence" value="ECO:0000318"/>
    <property type="project" value="GO_Central"/>
</dbReference>
<dbReference type="Pfam" id="PF21193">
    <property type="entry name" value="NMD_SH3"/>
    <property type="match status" value="1"/>
</dbReference>
<sequence length="516" mass="59423">MEYMPEEENPDSANHPSEAILCCECGIPIVPNPANTCVNCLKNRVGISDDIPKQYTLYFCRNCERYLQPPNSWVKASLESRELLALCLKRIKGIDKSVRLVDAGFSWTEPHSKRLKVKITIQKEVMQGAILQEKLLIEYVVNNQMCDDCHRVEAKDYWRACVQIRQRTSHKKTLYYLEQLILKHKAHLTCSNVKQVHEGLDFYYQNQQEARKMVDFLQAVVPCRSNTAKELISHDQKSNIYNYKHTFCVEVVPLCKDNVVCLTPQFARQLGNIGQLCVVFRVTSMIYIIDPTTCKSSVIRSDVYWRNPVLSICHPKQLTEFIVTHCELLDDRHSKEKKGGQGWESNKHNLGHVWLTKTSELGEIGHQQYQCRTHLGRILKPGDTVLGFDLKNMNINDDNFEKMNPKNLPEVILIKKLFGKRASRRMWKLKHITDDVELDAGSSAGRDFNDFLDDLEEDEQYRKNINIYRDKTKSTVPKTDQSDDDEEIPVISLAEMIDELHIGEDATGGEGADMIE</sequence>
<reference evidence="14" key="1">
    <citation type="submission" date="2012-12" db="EMBL/GenBank/DDBJ databases">
        <authorList>
            <person name="Hellsten U."/>
            <person name="Grimwood J."/>
            <person name="Chapman J.A."/>
            <person name="Shapiro H."/>
            <person name="Aerts A."/>
            <person name="Otillar R.P."/>
            <person name="Terry A.Y."/>
            <person name="Boore J.L."/>
            <person name="Simakov O."/>
            <person name="Marletaz F."/>
            <person name="Cho S.-J."/>
            <person name="Edsinger-Gonzales E."/>
            <person name="Havlak P."/>
            <person name="Kuo D.-H."/>
            <person name="Larsson T."/>
            <person name="Lv J."/>
            <person name="Arendt D."/>
            <person name="Savage R."/>
            <person name="Osoegawa K."/>
            <person name="de Jong P."/>
            <person name="Lindberg D.R."/>
            <person name="Seaver E.C."/>
            <person name="Weisblat D.A."/>
            <person name="Putnam N.H."/>
            <person name="Grigoriev I.V."/>
            <person name="Rokhsar D.S."/>
        </authorList>
    </citation>
    <scope>NUCLEOTIDE SEQUENCE</scope>
</reference>
<name>T1FPA7_HELRO</name>
<evidence type="ECO:0000256" key="6">
    <source>
        <dbReference type="ARBA" id="ARBA00022927"/>
    </source>
</evidence>
<dbReference type="EMBL" id="AMQM01007611">
    <property type="status" value="NOT_ANNOTATED_CDS"/>
    <property type="molecule type" value="Genomic_DNA"/>
</dbReference>
<dbReference type="PANTHER" id="PTHR12746:SF2">
    <property type="entry name" value="60S RIBOSOMAL EXPORT PROTEIN NMD3"/>
    <property type="match status" value="1"/>
</dbReference>
<comment type="function">
    <text evidence="1 8">Acts as an adapter for the XPO1/CRM1-mediated export of the 60S ribosomal subunit.</text>
</comment>
<dbReference type="InterPro" id="IPR039768">
    <property type="entry name" value="Nmd3"/>
</dbReference>
<dbReference type="InParanoid" id="T1FPA7"/>
<evidence type="ECO:0000256" key="2">
    <source>
        <dbReference type="ARBA" id="ARBA00009794"/>
    </source>
</evidence>
<dbReference type="CTD" id="20210654"/>
<evidence type="ECO:0000259" key="9">
    <source>
        <dbReference type="Pfam" id="PF04981"/>
    </source>
</evidence>
<dbReference type="InterPro" id="IPR007064">
    <property type="entry name" value="Nmd3_N"/>
</dbReference>
<feature type="domain" description="Nmd3 N-terminal" evidence="9">
    <location>
        <begin position="22"/>
        <end position="251"/>
    </location>
</feature>
<dbReference type="OMA" id="VILVRKH"/>
<evidence type="ECO:0000256" key="4">
    <source>
        <dbReference type="ARBA" id="ARBA00022448"/>
    </source>
</evidence>
<dbReference type="EMBL" id="KB097642">
    <property type="protein sequence ID" value="ESN92424.1"/>
    <property type="molecule type" value="Genomic_DNA"/>
</dbReference>
<evidence type="ECO:0000256" key="8">
    <source>
        <dbReference type="RuleBase" id="RU364108"/>
    </source>
</evidence>
<dbReference type="Proteomes" id="UP000015101">
    <property type="component" value="Unassembled WGS sequence"/>
</dbReference>
<dbReference type="GO" id="GO:0005737">
    <property type="term" value="C:cytoplasm"/>
    <property type="evidence" value="ECO:0000318"/>
    <property type="project" value="GO_Central"/>
</dbReference>
<dbReference type="GO" id="GO:0015031">
    <property type="term" value="P:protein transport"/>
    <property type="evidence" value="ECO:0007669"/>
    <property type="project" value="UniProtKB-KW"/>
</dbReference>
<keyword evidence="14" id="KW-1185">Reference proteome</keyword>
<dbReference type="InterPro" id="IPR048899">
    <property type="entry name" value="NMD_SH3"/>
</dbReference>
<protein>
    <recommendedName>
        <fullName evidence="3 8">60S ribosomal export protein NMD3</fullName>
    </recommendedName>
</protein>
<dbReference type="EMBL" id="AMQM01007612">
    <property type="status" value="NOT_ANNOTATED_CDS"/>
    <property type="molecule type" value="Genomic_DNA"/>
</dbReference>
<dbReference type="GO" id="GO:0043023">
    <property type="term" value="F:ribosomal large subunit binding"/>
    <property type="evidence" value="ECO:0000318"/>
    <property type="project" value="GO_Central"/>
</dbReference>
<dbReference type="STRING" id="6412.T1FPA7"/>
<evidence type="ECO:0000313" key="12">
    <source>
        <dbReference type="EMBL" id="ESN92424.1"/>
    </source>
</evidence>
<gene>
    <name evidence="13" type="primary">20210654</name>
    <name evidence="12" type="ORF">HELRODRAFT_187554</name>
</gene>
<evidence type="ECO:0000313" key="14">
    <source>
        <dbReference type="Proteomes" id="UP000015101"/>
    </source>
</evidence>
<dbReference type="PANTHER" id="PTHR12746">
    <property type="entry name" value="NONSENSE-MEDIATED MRNA DECAY PROTEIN 3"/>
    <property type="match status" value="1"/>
</dbReference>
<evidence type="ECO:0000256" key="1">
    <source>
        <dbReference type="ARBA" id="ARBA00002269"/>
    </source>
</evidence>
<evidence type="ECO:0000313" key="13">
    <source>
        <dbReference type="EnsemblMetazoa" id="HelroP187554"/>
    </source>
</evidence>
<dbReference type="RefSeq" id="XP_009029518.1">
    <property type="nucleotide sequence ID" value="XM_009031270.1"/>
</dbReference>
<evidence type="ECO:0000259" key="10">
    <source>
        <dbReference type="Pfam" id="PF21192"/>
    </source>
</evidence>
<dbReference type="Pfam" id="PF21192">
    <property type="entry name" value="OB_NMD3"/>
    <property type="match status" value="1"/>
</dbReference>
<dbReference type="GeneID" id="20210654"/>
<reference evidence="12 14" key="2">
    <citation type="journal article" date="2013" name="Nature">
        <title>Insights into bilaterian evolution from three spiralian genomes.</title>
        <authorList>
            <person name="Simakov O."/>
            <person name="Marletaz F."/>
            <person name="Cho S.J."/>
            <person name="Edsinger-Gonzales E."/>
            <person name="Havlak P."/>
            <person name="Hellsten U."/>
            <person name="Kuo D.H."/>
            <person name="Larsson T."/>
            <person name="Lv J."/>
            <person name="Arendt D."/>
            <person name="Savage R."/>
            <person name="Osoegawa K."/>
            <person name="de Jong P."/>
            <person name="Grimwood J."/>
            <person name="Chapman J.A."/>
            <person name="Shapiro H."/>
            <person name="Aerts A."/>
            <person name="Otillar R.P."/>
            <person name="Terry A.Y."/>
            <person name="Boore J.L."/>
            <person name="Grigoriev I.V."/>
            <person name="Lindberg D.R."/>
            <person name="Seaver E.C."/>
            <person name="Weisblat D.A."/>
            <person name="Putnam N.H."/>
            <person name="Rokhsar D.S."/>
        </authorList>
    </citation>
    <scope>NUCLEOTIDE SEQUENCE</scope>
</reference>
<dbReference type="EnsemblMetazoa" id="HelroT187554">
    <property type="protein sequence ID" value="HelroP187554"/>
    <property type="gene ID" value="HelroG187554"/>
</dbReference>
<evidence type="ECO:0000256" key="3">
    <source>
        <dbReference type="ARBA" id="ARBA00017035"/>
    </source>
</evidence>
<comment type="subcellular location">
    <subcellularLocation>
        <location evidence="8">Cytoplasm</location>
    </subcellularLocation>
    <subcellularLocation>
        <location evidence="8">Nucleus</location>
    </subcellularLocation>
</comment>
<keyword evidence="7 8" id="KW-0539">Nucleus</keyword>
<dbReference type="FunCoup" id="T1FPA7">
    <property type="interactions" value="2048"/>
</dbReference>